<feature type="region of interest" description="Disordered" evidence="2">
    <location>
        <begin position="242"/>
        <end position="271"/>
    </location>
</feature>
<accession>A0ABN8IE15</accession>
<keyword evidence="6" id="KW-1185">Reference proteome</keyword>
<feature type="domain" description="Lipocalin/cytosolic fatty-acid binding" evidence="4">
    <location>
        <begin position="97"/>
        <end position="176"/>
    </location>
</feature>
<feature type="signal peptide" evidence="3">
    <location>
        <begin position="1"/>
        <end position="19"/>
    </location>
</feature>
<organism evidence="5 6">
    <name type="scientific">Iphiclides podalirius</name>
    <name type="common">scarce swallowtail</name>
    <dbReference type="NCBI Taxonomy" id="110791"/>
    <lineage>
        <taxon>Eukaryota</taxon>
        <taxon>Metazoa</taxon>
        <taxon>Ecdysozoa</taxon>
        <taxon>Arthropoda</taxon>
        <taxon>Hexapoda</taxon>
        <taxon>Insecta</taxon>
        <taxon>Pterygota</taxon>
        <taxon>Neoptera</taxon>
        <taxon>Endopterygota</taxon>
        <taxon>Lepidoptera</taxon>
        <taxon>Glossata</taxon>
        <taxon>Ditrysia</taxon>
        <taxon>Papilionoidea</taxon>
        <taxon>Papilionidae</taxon>
        <taxon>Papilioninae</taxon>
        <taxon>Iphiclides</taxon>
    </lineage>
</organism>
<name>A0ABN8IE15_9NEOP</name>
<dbReference type="SUPFAM" id="SSF50814">
    <property type="entry name" value="Lipocalins"/>
    <property type="match status" value="1"/>
</dbReference>
<evidence type="ECO:0000256" key="1">
    <source>
        <dbReference type="ARBA" id="ARBA00023157"/>
    </source>
</evidence>
<keyword evidence="3" id="KW-0732">Signal</keyword>
<dbReference type="Gene3D" id="2.40.128.20">
    <property type="match status" value="1"/>
</dbReference>
<dbReference type="InterPro" id="IPR012674">
    <property type="entry name" value="Calycin"/>
</dbReference>
<protein>
    <recommendedName>
        <fullName evidence="4">Lipocalin/cytosolic fatty-acid binding domain-containing protein</fullName>
    </recommendedName>
</protein>
<dbReference type="Pfam" id="PF00061">
    <property type="entry name" value="Lipocalin"/>
    <property type="match status" value="1"/>
</dbReference>
<proteinExistence type="predicted"/>
<reference evidence="5" key="1">
    <citation type="submission" date="2022-03" db="EMBL/GenBank/DDBJ databases">
        <authorList>
            <person name="Martin H S."/>
        </authorList>
    </citation>
    <scope>NUCLEOTIDE SEQUENCE</scope>
</reference>
<evidence type="ECO:0000313" key="6">
    <source>
        <dbReference type="Proteomes" id="UP000837857"/>
    </source>
</evidence>
<dbReference type="InterPro" id="IPR003057">
    <property type="entry name" value="Invtbrt_color"/>
</dbReference>
<dbReference type="Proteomes" id="UP000837857">
    <property type="component" value="Chromosome 20"/>
</dbReference>
<evidence type="ECO:0000259" key="4">
    <source>
        <dbReference type="Pfam" id="PF00061"/>
    </source>
</evidence>
<dbReference type="InterPro" id="IPR000566">
    <property type="entry name" value="Lipocln_cytosolic_FA-bd_dom"/>
</dbReference>
<sequence>MFRLTVIAGFLTVLGCVNAHTYHLGACPVVEPMSGFDMNKMLGIWYVIQKTSTASHCITYNFTRTDEPGKYELEQVSQHFLLGLTPLEHDYRYKGVLTVTDPAVPGRMKVRFPLSVAGSASYTVMMTDYSTYASIFTCQKLAFAHRRSATILSRTKELDKMYVDKMRTKLASFGVDPYDLSIISQSECPKHPNGTEGVNININPDTFSPHSIGEAVRKTGGVIADGVEYVVETGKKVYHKVADSKEDLSETPTSHGNRLSARPDDDAEWLP</sequence>
<feature type="non-terminal residue" evidence="5">
    <location>
        <position position="271"/>
    </location>
</feature>
<dbReference type="EMBL" id="OW152832">
    <property type="protein sequence ID" value="CAH2051820.1"/>
    <property type="molecule type" value="Genomic_DNA"/>
</dbReference>
<evidence type="ECO:0000256" key="2">
    <source>
        <dbReference type="SAM" id="MobiDB-lite"/>
    </source>
</evidence>
<dbReference type="PRINTS" id="PR01273">
    <property type="entry name" value="INVTBRTCOLOR"/>
</dbReference>
<dbReference type="PROSITE" id="PS51257">
    <property type="entry name" value="PROKAR_LIPOPROTEIN"/>
    <property type="match status" value="1"/>
</dbReference>
<dbReference type="PANTHER" id="PTHR10612">
    <property type="entry name" value="APOLIPOPROTEIN D"/>
    <property type="match status" value="1"/>
</dbReference>
<keyword evidence="1" id="KW-1015">Disulfide bond</keyword>
<evidence type="ECO:0000256" key="3">
    <source>
        <dbReference type="SAM" id="SignalP"/>
    </source>
</evidence>
<gene>
    <name evidence="5" type="ORF">IPOD504_LOCUS7956</name>
</gene>
<feature type="chain" id="PRO_5045907437" description="Lipocalin/cytosolic fatty-acid binding domain-containing protein" evidence="3">
    <location>
        <begin position="20"/>
        <end position="271"/>
    </location>
</feature>
<dbReference type="PANTHER" id="PTHR10612:SF49">
    <property type="entry name" value="APOLIPOPROTEIN D-LIKE PROTEIN"/>
    <property type="match status" value="1"/>
</dbReference>
<evidence type="ECO:0000313" key="5">
    <source>
        <dbReference type="EMBL" id="CAH2051820.1"/>
    </source>
</evidence>